<sequence>MNDLKEQRLAVKFRVKLGKSATETFSMLNTAYGDVVMKRTACFRGYERFKGGRQTIEDESILPRPSMSTDDQHIDKLNILVRANRRLTIRELAKECGISVGSCNKILIEKLKMHRVAAKFLPRLITDDQNANRVQVCQELLDRSEEDENFLSRIITGDET</sequence>
<protein>
    <submittedName>
        <fullName evidence="2">Putative transposase</fullName>
    </submittedName>
</protein>
<name>A0A224XRL1_9HEMI</name>
<dbReference type="InterPro" id="IPR041426">
    <property type="entry name" value="Mos1_HTH"/>
</dbReference>
<dbReference type="Gene3D" id="1.10.10.1450">
    <property type="match status" value="1"/>
</dbReference>
<accession>A0A224XRL1</accession>
<organism evidence="2">
    <name type="scientific">Panstrongylus lignarius</name>
    <dbReference type="NCBI Taxonomy" id="156445"/>
    <lineage>
        <taxon>Eukaryota</taxon>
        <taxon>Metazoa</taxon>
        <taxon>Ecdysozoa</taxon>
        <taxon>Arthropoda</taxon>
        <taxon>Hexapoda</taxon>
        <taxon>Insecta</taxon>
        <taxon>Pterygota</taxon>
        <taxon>Neoptera</taxon>
        <taxon>Paraneoptera</taxon>
        <taxon>Hemiptera</taxon>
        <taxon>Heteroptera</taxon>
        <taxon>Panheteroptera</taxon>
        <taxon>Cimicomorpha</taxon>
        <taxon>Reduviidae</taxon>
        <taxon>Triatominae</taxon>
        <taxon>Panstrongylus</taxon>
    </lineage>
</organism>
<dbReference type="GO" id="GO:0003676">
    <property type="term" value="F:nucleic acid binding"/>
    <property type="evidence" value="ECO:0007669"/>
    <property type="project" value="InterPro"/>
</dbReference>
<dbReference type="Gene3D" id="3.30.420.10">
    <property type="entry name" value="Ribonuclease H-like superfamily/Ribonuclease H"/>
    <property type="match status" value="1"/>
</dbReference>
<evidence type="ECO:0000259" key="1">
    <source>
        <dbReference type="Pfam" id="PF17906"/>
    </source>
</evidence>
<dbReference type="PANTHER" id="PTHR46060">
    <property type="entry name" value="MARINER MOS1 TRANSPOSASE-LIKE PROTEIN"/>
    <property type="match status" value="1"/>
</dbReference>
<evidence type="ECO:0000313" key="2">
    <source>
        <dbReference type="EMBL" id="JAW13744.1"/>
    </source>
</evidence>
<dbReference type="AlphaFoldDB" id="A0A224XRL1"/>
<feature type="domain" description="Mos1 transposase HTH" evidence="1">
    <location>
        <begin position="13"/>
        <end position="52"/>
    </location>
</feature>
<dbReference type="PANTHER" id="PTHR46060:SF1">
    <property type="entry name" value="MARINER MOS1 TRANSPOSASE-LIKE PROTEIN"/>
    <property type="match status" value="1"/>
</dbReference>
<dbReference type="InterPro" id="IPR052709">
    <property type="entry name" value="Transposase-MT_Hybrid"/>
</dbReference>
<dbReference type="Pfam" id="PF13412">
    <property type="entry name" value="HTH_24"/>
    <property type="match status" value="1"/>
</dbReference>
<dbReference type="InterPro" id="IPR036397">
    <property type="entry name" value="RNaseH_sf"/>
</dbReference>
<reference evidence="2" key="1">
    <citation type="journal article" date="2018" name="PLoS Negl. Trop. Dis.">
        <title>An insight into the salivary gland and fat body transcriptome of Panstrongylus lignarius (Hemiptera: Heteroptera), the main vector of Chagas disease in Peru.</title>
        <authorList>
            <person name="Nevoa J.C."/>
            <person name="Mendes M.T."/>
            <person name="da Silva M.V."/>
            <person name="Soares S.C."/>
            <person name="Oliveira C.J.F."/>
            <person name="Ribeiro J.M.C."/>
        </authorList>
    </citation>
    <scope>NUCLEOTIDE SEQUENCE</scope>
</reference>
<dbReference type="EMBL" id="GFTR01002682">
    <property type="protein sequence ID" value="JAW13744.1"/>
    <property type="molecule type" value="Transcribed_RNA"/>
</dbReference>
<proteinExistence type="predicted"/>
<dbReference type="Pfam" id="PF17906">
    <property type="entry name" value="HTH_48"/>
    <property type="match status" value="1"/>
</dbReference>